<evidence type="ECO:0000259" key="2">
    <source>
        <dbReference type="Pfam" id="PF03446"/>
    </source>
</evidence>
<dbReference type="SUPFAM" id="SSF51735">
    <property type="entry name" value="NAD(P)-binding Rossmann-fold domains"/>
    <property type="match status" value="1"/>
</dbReference>
<reference evidence="3" key="1">
    <citation type="submission" date="2023-03" db="EMBL/GenBank/DDBJ databases">
        <title>Massive genome expansion in bonnet fungi (Mycena s.s.) driven by repeated elements and novel gene families across ecological guilds.</title>
        <authorList>
            <consortium name="Lawrence Berkeley National Laboratory"/>
            <person name="Harder C.B."/>
            <person name="Miyauchi S."/>
            <person name="Viragh M."/>
            <person name="Kuo A."/>
            <person name="Thoen E."/>
            <person name="Andreopoulos B."/>
            <person name="Lu D."/>
            <person name="Skrede I."/>
            <person name="Drula E."/>
            <person name="Henrissat B."/>
            <person name="Morin E."/>
            <person name="Kohler A."/>
            <person name="Barry K."/>
            <person name="LaButti K."/>
            <person name="Morin E."/>
            <person name="Salamov A."/>
            <person name="Lipzen A."/>
            <person name="Mereny Z."/>
            <person name="Hegedus B."/>
            <person name="Baldrian P."/>
            <person name="Stursova M."/>
            <person name="Weitz H."/>
            <person name="Taylor A."/>
            <person name="Grigoriev I.V."/>
            <person name="Nagy L.G."/>
            <person name="Martin F."/>
            <person name="Kauserud H."/>
        </authorList>
    </citation>
    <scope>NUCLEOTIDE SEQUENCE</scope>
    <source>
        <strain evidence="3">CBHHK173m</strain>
    </source>
</reference>
<evidence type="ECO:0000313" key="4">
    <source>
        <dbReference type="Proteomes" id="UP001222325"/>
    </source>
</evidence>
<evidence type="ECO:0000313" key="3">
    <source>
        <dbReference type="EMBL" id="KAJ7083384.1"/>
    </source>
</evidence>
<dbReference type="GO" id="GO:0016491">
    <property type="term" value="F:oxidoreductase activity"/>
    <property type="evidence" value="ECO:0007669"/>
    <property type="project" value="InterPro"/>
</dbReference>
<dbReference type="InterPro" id="IPR006115">
    <property type="entry name" value="6PGDH_NADP-bd"/>
</dbReference>
<comment type="similarity">
    <text evidence="1">Belongs to the HIBADH-related family. NP60 subfamily.</text>
</comment>
<dbReference type="InterPro" id="IPR008927">
    <property type="entry name" value="6-PGluconate_DH-like_C_sf"/>
</dbReference>
<dbReference type="InterPro" id="IPR051265">
    <property type="entry name" value="HIBADH-related_NP60_sf"/>
</dbReference>
<feature type="domain" description="6-phosphogluconate dehydrogenase NADP-binding" evidence="2">
    <location>
        <begin position="42"/>
        <end position="213"/>
    </location>
</feature>
<keyword evidence="4" id="KW-1185">Reference proteome</keyword>
<organism evidence="3 4">
    <name type="scientific">Mycena belliarum</name>
    <dbReference type="NCBI Taxonomy" id="1033014"/>
    <lineage>
        <taxon>Eukaryota</taxon>
        <taxon>Fungi</taxon>
        <taxon>Dikarya</taxon>
        <taxon>Basidiomycota</taxon>
        <taxon>Agaricomycotina</taxon>
        <taxon>Agaricomycetes</taxon>
        <taxon>Agaricomycetidae</taxon>
        <taxon>Agaricales</taxon>
        <taxon>Marasmiineae</taxon>
        <taxon>Mycenaceae</taxon>
        <taxon>Mycena</taxon>
    </lineage>
</organism>
<dbReference type="InterPro" id="IPR013328">
    <property type="entry name" value="6PGD_dom2"/>
</dbReference>
<dbReference type="Gene3D" id="1.10.1040.10">
    <property type="entry name" value="N-(1-d-carboxylethyl)-l-norvaline Dehydrogenase, domain 2"/>
    <property type="match status" value="1"/>
</dbReference>
<accession>A0AAD6U1B1</accession>
<sequence>MTDLLHSALHSATSKASVGGAETPPVPYSRPVTPGSTAYPSQIGFVGLGAMGSVMARNLANYRGAHVHASPPILVWNRSPASCDKLFAELGQHKIRIAKSLEQVATECDIIFTALANDEAVKSTYTKFTETLKHTPPPRGKIFVEMSTIYPTLAGELDILISSVPHCHLITSPVFGTPSVADAAQLLIVMSGDYRSKKEVAYMLVPAVGRKVVDLGGNLEKAPTFKLIGNSLILGTLEILAESYTLAEKSGIASSEVHALVKDIFPAPGLIRYSDRMSNDQFDGILFPSLALVILNVACSGTTGFAIDGGIKDASHIRRLTAVHNSPMPLIDIAHQHLITARAIHTSQVQAGQETVDVLDWSGIVAGARVAAGLEPFDHKRRAVVQED</sequence>
<dbReference type="AlphaFoldDB" id="A0AAD6U1B1"/>
<dbReference type="PANTHER" id="PTHR43580">
    <property type="entry name" value="OXIDOREDUCTASE GLYR1-RELATED"/>
    <property type="match status" value="1"/>
</dbReference>
<dbReference type="PROSITE" id="PS00895">
    <property type="entry name" value="3_HYDROXYISOBUT_DH"/>
    <property type="match status" value="1"/>
</dbReference>
<gene>
    <name evidence="3" type="ORF">B0H15DRAFT_424059</name>
</gene>
<dbReference type="InterPro" id="IPR002204">
    <property type="entry name" value="3-OH-isobutyrate_DH-rel_CS"/>
</dbReference>
<dbReference type="GO" id="GO:0050661">
    <property type="term" value="F:NADP binding"/>
    <property type="evidence" value="ECO:0007669"/>
    <property type="project" value="InterPro"/>
</dbReference>
<dbReference type="EMBL" id="JARJCN010000041">
    <property type="protein sequence ID" value="KAJ7083384.1"/>
    <property type="molecule type" value="Genomic_DNA"/>
</dbReference>
<evidence type="ECO:0000256" key="1">
    <source>
        <dbReference type="ARBA" id="ARBA00007598"/>
    </source>
</evidence>
<dbReference type="Pfam" id="PF03446">
    <property type="entry name" value="NAD_binding_2"/>
    <property type="match status" value="1"/>
</dbReference>
<comment type="caution">
    <text evidence="3">The sequence shown here is derived from an EMBL/GenBank/DDBJ whole genome shotgun (WGS) entry which is preliminary data.</text>
</comment>
<name>A0AAD6U1B1_9AGAR</name>
<protein>
    <submittedName>
        <fullName evidence="3">NAD-P-binding protein</fullName>
    </submittedName>
</protein>
<dbReference type="PANTHER" id="PTHR43580:SF8">
    <property type="entry name" value="6-PHOSPHOGLUCONATE DEHYDROGENASE NADP-BINDING DOMAIN-CONTAINING PROTEIN-RELATED"/>
    <property type="match status" value="1"/>
</dbReference>
<dbReference type="InterPro" id="IPR036291">
    <property type="entry name" value="NAD(P)-bd_dom_sf"/>
</dbReference>
<dbReference type="SUPFAM" id="SSF48179">
    <property type="entry name" value="6-phosphogluconate dehydrogenase C-terminal domain-like"/>
    <property type="match status" value="1"/>
</dbReference>
<dbReference type="Gene3D" id="3.40.50.720">
    <property type="entry name" value="NAD(P)-binding Rossmann-like Domain"/>
    <property type="match status" value="1"/>
</dbReference>
<dbReference type="Proteomes" id="UP001222325">
    <property type="component" value="Unassembled WGS sequence"/>
</dbReference>
<proteinExistence type="inferred from homology"/>